<keyword evidence="6 9" id="KW-0067">ATP-binding</keyword>
<dbReference type="VEuPathDB" id="FungiDB:MAPG_00058"/>
<dbReference type="GO" id="GO:0042149">
    <property type="term" value="P:cellular response to glucose starvation"/>
    <property type="evidence" value="ECO:0007669"/>
    <property type="project" value="UniProtKB-ARBA"/>
</dbReference>
<protein>
    <recommendedName>
        <fullName evidence="1">non-specific serine/threonine protein kinase</fullName>
        <ecNumber evidence="1">2.7.11.1</ecNumber>
    </recommendedName>
</protein>
<evidence type="ECO:0000259" key="11">
    <source>
        <dbReference type="PROSITE" id="PS50011"/>
    </source>
</evidence>
<evidence type="ECO:0000256" key="7">
    <source>
        <dbReference type="ARBA" id="ARBA00047899"/>
    </source>
</evidence>
<feature type="compositionally biased region" description="Polar residues" evidence="10">
    <location>
        <begin position="1"/>
        <end position="12"/>
    </location>
</feature>
<feature type="region of interest" description="Disordered" evidence="10">
    <location>
        <begin position="1158"/>
        <end position="1247"/>
    </location>
</feature>
<dbReference type="PANTHER" id="PTHR43895">
    <property type="entry name" value="CALCIUM/CALMODULIN-DEPENDENT PROTEIN KINASE KINASE-RELATED"/>
    <property type="match status" value="1"/>
</dbReference>
<dbReference type="Pfam" id="PF00069">
    <property type="entry name" value="Pkinase"/>
    <property type="match status" value="2"/>
</dbReference>
<reference evidence="12" key="3">
    <citation type="submission" date="2011-03" db="EMBL/GenBank/DDBJ databases">
        <title>Annotation of Magnaporthe poae ATCC 64411.</title>
        <authorList>
            <person name="Ma L.-J."/>
            <person name="Dead R."/>
            <person name="Young S.K."/>
            <person name="Zeng Q."/>
            <person name="Gargeya S."/>
            <person name="Fitzgerald M."/>
            <person name="Haas B."/>
            <person name="Abouelleil A."/>
            <person name="Alvarado L."/>
            <person name="Arachchi H.M."/>
            <person name="Berlin A."/>
            <person name="Brown A."/>
            <person name="Chapman S.B."/>
            <person name="Chen Z."/>
            <person name="Dunbar C."/>
            <person name="Freedman E."/>
            <person name="Gearin G."/>
            <person name="Gellesch M."/>
            <person name="Goldberg J."/>
            <person name="Griggs A."/>
            <person name="Gujja S."/>
            <person name="Heiman D."/>
            <person name="Howarth C."/>
            <person name="Larson L."/>
            <person name="Lui A."/>
            <person name="MacDonald P.J.P."/>
            <person name="Mehta T."/>
            <person name="Montmayeur A."/>
            <person name="Murphy C."/>
            <person name="Neiman D."/>
            <person name="Pearson M."/>
            <person name="Priest M."/>
            <person name="Roberts A."/>
            <person name="Saif S."/>
            <person name="Shea T."/>
            <person name="Shenoy N."/>
            <person name="Sisk P."/>
            <person name="Stolte C."/>
            <person name="Sykes S."/>
            <person name="Yandava C."/>
            <person name="Wortman J."/>
            <person name="Nusbaum C."/>
            <person name="Birren B."/>
        </authorList>
    </citation>
    <scope>NUCLEOTIDE SEQUENCE</scope>
    <source>
        <strain evidence="12">ATCC 64411</strain>
    </source>
</reference>
<keyword evidence="3" id="KW-0808">Transferase</keyword>
<gene>
    <name evidence="12" type="ORF">MAPG_00058</name>
</gene>
<dbReference type="STRING" id="644358.A0A0C4DJZ7"/>
<keyword evidence="14" id="KW-1185">Reference proteome</keyword>
<dbReference type="EC" id="2.7.11.1" evidence="1"/>
<evidence type="ECO:0000256" key="9">
    <source>
        <dbReference type="PROSITE-ProRule" id="PRU10141"/>
    </source>
</evidence>
<dbReference type="GO" id="GO:0050793">
    <property type="term" value="P:regulation of developmental process"/>
    <property type="evidence" value="ECO:0007669"/>
    <property type="project" value="UniProtKB-ARBA"/>
</dbReference>
<dbReference type="OMA" id="HRVRETH"/>
<evidence type="ECO:0000256" key="4">
    <source>
        <dbReference type="ARBA" id="ARBA00022741"/>
    </source>
</evidence>
<accession>A0A0C4DJZ7</accession>
<reference evidence="13" key="4">
    <citation type="journal article" date="2015" name="G3 (Bethesda)">
        <title>Genome sequences of three phytopathogenic species of the Magnaporthaceae family of fungi.</title>
        <authorList>
            <person name="Okagaki L.H."/>
            <person name="Nunes C.C."/>
            <person name="Sailsbery J."/>
            <person name="Clay B."/>
            <person name="Brown D."/>
            <person name="John T."/>
            <person name="Oh Y."/>
            <person name="Young N."/>
            <person name="Fitzgerald M."/>
            <person name="Haas B.J."/>
            <person name="Zeng Q."/>
            <person name="Young S."/>
            <person name="Adiconis X."/>
            <person name="Fan L."/>
            <person name="Levin J.Z."/>
            <person name="Mitchell T.K."/>
            <person name="Okubara P.A."/>
            <person name="Farman M.L."/>
            <person name="Kohn L.M."/>
            <person name="Birren B."/>
            <person name="Ma L.-J."/>
            <person name="Dean R.A."/>
        </authorList>
    </citation>
    <scope>NUCLEOTIDE SEQUENCE</scope>
    <source>
        <strain evidence="13">ATCC 64411 / 73-15</strain>
    </source>
</reference>
<keyword evidence="5 12" id="KW-0418">Kinase</keyword>
<proteinExistence type="predicted"/>
<dbReference type="GO" id="GO:0004674">
    <property type="term" value="F:protein serine/threonine kinase activity"/>
    <property type="evidence" value="ECO:0007669"/>
    <property type="project" value="UniProtKB-KW"/>
</dbReference>
<feature type="compositionally biased region" description="Polar residues" evidence="10">
    <location>
        <begin position="25"/>
        <end position="37"/>
    </location>
</feature>
<dbReference type="EMBL" id="ADBL01000012">
    <property type="status" value="NOT_ANNOTATED_CDS"/>
    <property type="molecule type" value="Genomic_DNA"/>
</dbReference>
<evidence type="ECO:0000313" key="12">
    <source>
        <dbReference type="EMBL" id="KLU80962.1"/>
    </source>
</evidence>
<organism evidence="13 14">
    <name type="scientific">Magnaporthiopsis poae (strain ATCC 64411 / 73-15)</name>
    <name type="common">Kentucky bluegrass fungus</name>
    <name type="synonym">Magnaporthe poae</name>
    <dbReference type="NCBI Taxonomy" id="644358"/>
    <lineage>
        <taxon>Eukaryota</taxon>
        <taxon>Fungi</taxon>
        <taxon>Dikarya</taxon>
        <taxon>Ascomycota</taxon>
        <taxon>Pezizomycotina</taxon>
        <taxon>Sordariomycetes</taxon>
        <taxon>Sordariomycetidae</taxon>
        <taxon>Magnaporthales</taxon>
        <taxon>Magnaporthaceae</taxon>
        <taxon>Magnaporthiopsis</taxon>
    </lineage>
</organism>
<dbReference type="GO" id="GO:0005524">
    <property type="term" value="F:ATP binding"/>
    <property type="evidence" value="ECO:0007669"/>
    <property type="project" value="UniProtKB-UniRule"/>
</dbReference>
<keyword evidence="2" id="KW-0723">Serine/threonine-protein kinase</keyword>
<feature type="binding site" evidence="9">
    <location>
        <position position="133"/>
    </location>
    <ligand>
        <name>ATP</name>
        <dbReference type="ChEBI" id="CHEBI:30616"/>
    </ligand>
</feature>
<evidence type="ECO:0000256" key="2">
    <source>
        <dbReference type="ARBA" id="ARBA00022527"/>
    </source>
</evidence>
<keyword evidence="4 9" id="KW-0547">Nucleotide-binding</keyword>
<evidence type="ECO:0000256" key="8">
    <source>
        <dbReference type="ARBA" id="ARBA00048679"/>
    </source>
</evidence>
<feature type="region of interest" description="Disordered" evidence="10">
    <location>
        <begin position="1"/>
        <end position="77"/>
    </location>
</feature>
<dbReference type="FunFam" id="1.10.510.10:FF:000614">
    <property type="entry name" value="Serine/threonine protein kinase, putative"/>
    <property type="match status" value="1"/>
</dbReference>
<evidence type="ECO:0000256" key="10">
    <source>
        <dbReference type="SAM" id="MobiDB-lite"/>
    </source>
</evidence>
<dbReference type="PANTHER" id="PTHR43895:SF152">
    <property type="entry name" value="SERINE_THREONINE-PROTEIN KINASE TOS3"/>
    <property type="match status" value="1"/>
</dbReference>
<dbReference type="SUPFAM" id="SSF56112">
    <property type="entry name" value="Protein kinase-like (PK-like)"/>
    <property type="match status" value="1"/>
</dbReference>
<feature type="compositionally biased region" description="Polar residues" evidence="10">
    <location>
        <begin position="950"/>
        <end position="968"/>
    </location>
</feature>
<feature type="domain" description="Protein kinase" evidence="11">
    <location>
        <begin position="104"/>
        <end position="606"/>
    </location>
</feature>
<feature type="region of interest" description="Disordered" evidence="10">
    <location>
        <begin position="657"/>
        <end position="704"/>
    </location>
</feature>
<reference evidence="14" key="1">
    <citation type="submission" date="2010-05" db="EMBL/GenBank/DDBJ databases">
        <title>The genome sequence of Magnaporthe poae strain ATCC 64411.</title>
        <authorList>
            <person name="Ma L.-J."/>
            <person name="Dead R."/>
            <person name="Young S."/>
            <person name="Zeng Q."/>
            <person name="Koehrsen M."/>
            <person name="Alvarado L."/>
            <person name="Berlin A."/>
            <person name="Chapman S.B."/>
            <person name="Chen Z."/>
            <person name="Freedman E."/>
            <person name="Gellesch M."/>
            <person name="Goldberg J."/>
            <person name="Griggs A."/>
            <person name="Gujja S."/>
            <person name="Heilman E.R."/>
            <person name="Heiman D."/>
            <person name="Hepburn T."/>
            <person name="Howarth C."/>
            <person name="Jen D."/>
            <person name="Larson L."/>
            <person name="Mehta T."/>
            <person name="Neiman D."/>
            <person name="Pearson M."/>
            <person name="Roberts A."/>
            <person name="Saif S."/>
            <person name="Shea T."/>
            <person name="Shenoy N."/>
            <person name="Sisk P."/>
            <person name="Stolte C."/>
            <person name="Sykes S."/>
            <person name="Walk T."/>
            <person name="White J."/>
            <person name="Yandava C."/>
            <person name="Haas B."/>
            <person name="Nusbaum C."/>
            <person name="Birren B."/>
        </authorList>
    </citation>
    <scope>NUCLEOTIDE SEQUENCE [LARGE SCALE GENOMIC DNA]</scope>
    <source>
        <strain evidence="14">ATCC 64411 / 73-15</strain>
    </source>
</reference>
<evidence type="ECO:0000256" key="1">
    <source>
        <dbReference type="ARBA" id="ARBA00012513"/>
    </source>
</evidence>
<dbReference type="GO" id="GO:0001558">
    <property type="term" value="P:regulation of cell growth"/>
    <property type="evidence" value="ECO:0007669"/>
    <property type="project" value="UniProtKB-ARBA"/>
</dbReference>
<dbReference type="InterPro" id="IPR011009">
    <property type="entry name" value="Kinase-like_dom_sf"/>
</dbReference>
<name>A0A0C4DJZ7_MAGP6</name>
<evidence type="ECO:0000313" key="13">
    <source>
        <dbReference type="EnsemblFungi" id="MAPG_00058T0"/>
    </source>
</evidence>
<dbReference type="InterPro" id="IPR000719">
    <property type="entry name" value="Prot_kinase_dom"/>
</dbReference>
<dbReference type="EnsemblFungi" id="MAPG_00058T0">
    <property type="protein sequence ID" value="MAPG_00058T0"/>
    <property type="gene ID" value="MAPG_00058"/>
</dbReference>
<reference evidence="12" key="2">
    <citation type="submission" date="2010-05" db="EMBL/GenBank/DDBJ databases">
        <title>The Genome Sequence of Magnaporthe poae strain ATCC 64411.</title>
        <authorList>
            <consortium name="The Broad Institute Genome Sequencing Platform"/>
            <consortium name="Broad Institute Genome Sequencing Center for Infectious Disease"/>
            <person name="Ma L.-J."/>
            <person name="Dead R."/>
            <person name="Young S."/>
            <person name="Zeng Q."/>
            <person name="Koehrsen M."/>
            <person name="Alvarado L."/>
            <person name="Berlin A."/>
            <person name="Chapman S.B."/>
            <person name="Chen Z."/>
            <person name="Freedman E."/>
            <person name="Gellesch M."/>
            <person name="Goldberg J."/>
            <person name="Griggs A."/>
            <person name="Gujja S."/>
            <person name="Heilman E.R."/>
            <person name="Heiman D."/>
            <person name="Hepburn T."/>
            <person name="Howarth C."/>
            <person name="Jen D."/>
            <person name="Larson L."/>
            <person name="Mehta T."/>
            <person name="Neiman D."/>
            <person name="Pearson M."/>
            <person name="Roberts A."/>
            <person name="Saif S."/>
            <person name="Shea T."/>
            <person name="Shenoy N."/>
            <person name="Sisk P."/>
            <person name="Stolte C."/>
            <person name="Sykes S."/>
            <person name="Walk T."/>
            <person name="White J."/>
            <person name="Yandava C."/>
            <person name="Haas B."/>
            <person name="Nusbaum C."/>
            <person name="Birren B."/>
        </authorList>
    </citation>
    <scope>NUCLEOTIDE SEQUENCE</scope>
    <source>
        <strain evidence="12">ATCC 64411</strain>
    </source>
</reference>
<dbReference type="EMBL" id="GL876966">
    <property type="protein sequence ID" value="KLU80962.1"/>
    <property type="molecule type" value="Genomic_DNA"/>
</dbReference>
<dbReference type="GO" id="GO:0007165">
    <property type="term" value="P:signal transduction"/>
    <property type="evidence" value="ECO:0007669"/>
    <property type="project" value="TreeGrafter"/>
</dbReference>
<dbReference type="OrthoDB" id="68483at2759"/>
<feature type="region of interest" description="Disordered" evidence="10">
    <location>
        <begin position="266"/>
        <end position="350"/>
    </location>
</feature>
<comment type="catalytic activity">
    <reaction evidence="7">
        <text>L-threonyl-[protein] + ATP = O-phospho-L-threonyl-[protein] + ADP + H(+)</text>
        <dbReference type="Rhea" id="RHEA:46608"/>
        <dbReference type="Rhea" id="RHEA-COMP:11060"/>
        <dbReference type="Rhea" id="RHEA-COMP:11605"/>
        <dbReference type="ChEBI" id="CHEBI:15378"/>
        <dbReference type="ChEBI" id="CHEBI:30013"/>
        <dbReference type="ChEBI" id="CHEBI:30616"/>
        <dbReference type="ChEBI" id="CHEBI:61977"/>
        <dbReference type="ChEBI" id="CHEBI:456216"/>
        <dbReference type="EC" id="2.7.11.1"/>
    </reaction>
</comment>
<dbReference type="InterPro" id="IPR017441">
    <property type="entry name" value="Protein_kinase_ATP_BS"/>
</dbReference>
<dbReference type="PROSITE" id="PS00107">
    <property type="entry name" value="PROTEIN_KINASE_ATP"/>
    <property type="match status" value="1"/>
</dbReference>
<dbReference type="Gene3D" id="3.30.200.20">
    <property type="entry name" value="Phosphorylase Kinase, domain 1"/>
    <property type="match status" value="1"/>
</dbReference>
<feature type="region of interest" description="Disordered" evidence="10">
    <location>
        <begin position="950"/>
        <end position="1043"/>
    </location>
</feature>
<feature type="compositionally biased region" description="Basic and acidic residues" evidence="10">
    <location>
        <begin position="765"/>
        <end position="777"/>
    </location>
</feature>
<dbReference type="eggNOG" id="KOG0585">
    <property type="taxonomic scope" value="Eukaryota"/>
</dbReference>
<evidence type="ECO:0000256" key="6">
    <source>
        <dbReference type="ARBA" id="ARBA00022840"/>
    </source>
</evidence>
<sequence length="1261" mass="138693">MEPHQPRTSSYPHLQGAQHPPQPSHVPSRTASSTPVSSPGLFSPTVSRLNTLPPQHMSEGVPAASASRAESPFLHPLQTRKVRETSTATVDRDFTTGRKHINQYEVIEEIGRGQHGKVKRARNTHTGENVAIKIIPRYSKKRRLGKVTAEDPQRNTKREIAILKKIRHANVVALLEVIDDPELEKIYMVLEHVELGEITWRKKGLPRICDLERRMFEKSARGESIAVEEEELRSMQWKRAKTEVKRMKSVAKAQRDSGDYWSLEYGASFDDDEPEPSLPRSRAVSQAPSRTQSSRSLSRFQPAPQPQSEAVPIPGHGYADTDVASSPPTLEGTMYGAYADDQGGSSTLRARSPSMADSIISHMSSVDFATPPHDPFVDDFSYVPCFTIENARSAFRDTILGLEYLHYNGVVHRDIKPANLLWTKDFKVKISDFGVSYFGRPIREGEPDDLVSESEALDFDDDRELSKTVGTPAFFAPELCYTDIDNLDKEPPRVSEQIDIWSLGVTLYCIIFARIPFLAEDEYAMFKKIAKEDAFIPRRRLRPVFPFTDPSKVSLYKRVNNEPYRDDDDPAYEDIEDDLRDLLRRMLTRNPDHRIRLRDVKSHPWVVRGVPHAWIDETDPSRKMSGKQIEVDEKEIGRAVVPLTFLERAKSAVKKAVGKVMHHKRDHDDGASASASRRRADSSVASSAGDSGSNAPSSAYPRDIRRRSIRPDDYFATVTQQQQQQQQQQQAEHPLSQSVTASPLASPQSFSPPLSMSLGRKPSKHGTELLSEHHPDSSDAPSFGPAKPPPPPKRHSHAHSIGSSFLSLTPSLQEYRVAHTVPPSPGIGVVVDEAARLSGARKGREASISFDECSRAKSMDRAGLVFPNVDKHAGAMVALSNAVAPGSMQQPLRSPRHTRSIDLVAVRENPSHSLSFIPRLSSAYHHHLHHQKSYLGTKHNDRAVLYVNTATQKQDSEPSTARSATPLSFRSPFEDVESQVDTSRQSHNQQQPLEQPLAVRPATLKPEPSSVPCPPSPTDDGMSQEGHSQPPSREETMSMAVSSSVTSFGAIATPMTSPSLVTSPLCHTAPTNSREKVDVMPAYQSDPSLPALMSGASSVSADVEGDFLGNPGIVSRSSLLATTDSLTPPAPGKETLTEFPLEQHTDSEITGAIAVRIDPAPGLGTKGARLRRSASLSASASSGKHDDDSDSDDDGIMFMAKPKKKKVVAKKFPSPPLQASQPHHAPLGSLALAARRRDTNTSIGSTETAKKIDVYGEGFSG</sequence>
<feature type="compositionally biased region" description="Polar residues" evidence="10">
    <location>
        <begin position="283"/>
        <end position="299"/>
    </location>
</feature>
<feature type="compositionally biased region" description="Polar residues" evidence="10">
    <location>
        <begin position="735"/>
        <end position="754"/>
    </location>
</feature>
<dbReference type="PROSITE" id="PS50011">
    <property type="entry name" value="PROTEIN_KINASE_DOM"/>
    <property type="match status" value="1"/>
</dbReference>
<dbReference type="SMART" id="SM00220">
    <property type="entry name" value="S_TKc"/>
    <property type="match status" value="1"/>
</dbReference>
<dbReference type="AlphaFoldDB" id="A0A0C4DJZ7"/>
<dbReference type="Gene3D" id="1.10.510.10">
    <property type="entry name" value="Transferase(Phosphotransferase) domain 1"/>
    <property type="match status" value="1"/>
</dbReference>
<dbReference type="FunFam" id="3.30.200.20:FF:000206">
    <property type="entry name" value="Serine/threonine-protein kinase Ssp1"/>
    <property type="match status" value="1"/>
</dbReference>
<feature type="compositionally biased region" description="Low complexity" evidence="10">
    <location>
        <begin position="720"/>
        <end position="730"/>
    </location>
</feature>
<dbReference type="Proteomes" id="UP000011715">
    <property type="component" value="Unassembled WGS sequence"/>
</dbReference>
<feature type="region of interest" description="Disordered" evidence="10">
    <location>
        <begin position="1122"/>
        <end position="1144"/>
    </location>
</feature>
<evidence type="ECO:0000313" key="14">
    <source>
        <dbReference type="Proteomes" id="UP000011715"/>
    </source>
</evidence>
<feature type="compositionally biased region" description="Polar residues" evidence="10">
    <location>
        <begin position="979"/>
        <end position="993"/>
    </location>
</feature>
<reference evidence="13" key="5">
    <citation type="submission" date="2015-06" db="UniProtKB">
        <authorList>
            <consortium name="EnsemblFungi"/>
        </authorList>
    </citation>
    <scope>IDENTIFICATION</scope>
    <source>
        <strain evidence="13">ATCC 64411</strain>
    </source>
</reference>
<evidence type="ECO:0000256" key="3">
    <source>
        <dbReference type="ARBA" id="ARBA00022679"/>
    </source>
</evidence>
<evidence type="ECO:0000256" key="5">
    <source>
        <dbReference type="ARBA" id="ARBA00022777"/>
    </source>
</evidence>
<feature type="compositionally biased region" description="Low complexity" evidence="10">
    <location>
        <begin position="682"/>
        <end position="701"/>
    </location>
</feature>
<dbReference type="CDD" id="cd14008">
    <property type="entry name" value="STKc_LKB1_CaMKK"/>
    <property type="match status" value="1"/>
</dbReference>
<feature type="compositionally biased region" description="Polar residues" evidence="10">
    <location>
        <begin position="44"/>
        <end position="53"/>
    </location>
</feature>
<comment type="catalytic activity">
    <reaction evidence="8">
        <text>L-seryl-[protein] + ATP = O-phospho-L-seryl-[protein] + ADP + H(+)</text>
        <dbReference type="Rhea" id="RHEA:17989"/>
        <dbReference type="Rhea" id="RHEA-COMP:9863"/>
        <dbReference type="Rhea" id="RHEA-COMP:11604"/>
        <dbReference type="ChEBI" id="CHEBI:15378"/>
        <dbReference type="ChEBI" id="CHEBI:29999"/>
        <dbReference type="ChEBI" id="CHEBI:30616"/>
        <dbReference type="ChEBI" id="CHEBI:83421"/>
        <dbReference type="ChEBI" id="CHEBI:456216"/>
        <dbReference type="EC" id="2.7.11.1"/>
    </reaction>
</comment>
<feature type="compositionally biased region" description="Low complexity" evidence="10">
    <location>
        <begin position="1173"/>
        <end position="1182"/>
    </location>
</feature>
<feature type="region of interest" description="Disordered" evidence="10">
    <location>
        <begin position="717"/>
        <end position="800"/>
    </location>
</feature>